<dbReference type="GO" id="GO:0044718">
    <property type="term" value="P:siderophore transmembrane transport"/>
    <property type="evidence" value="ECO:0007669"/>
    <property type="project" value="TreeGrafter"/>
</dbReference>
<dbReference type="Gene3D" id="2.40.170.20">
    <property type="entry name" value="TonB-dependent receptor, beta-barrel domain"/>
    <property type="match status" value="1"/>
</dbReference>
<evidence type="ECO:0000256" key="6">
    <source>
        <dbReference type="ARBA" id="ARBA00023077"/>
    </source>
</evidence>
<feature type="domain" description="TonB-dependent receptor-like beta-barrel" evidence="13">
    <location>
        <begin position="306"/>
        <end position="704"/>
    </location>
</feature>
<keyword evidence="5 12" id="KW-0732">Signal</keyword>
<dbReference type="SUPFAM" id="SSF56935">
    <property type="entry name" value="Porins"/>
    <property type="match status" value="1"/>
</dbReference>
<evidence type="ECO:0000256" key="10">
    <source>
        <dbReference type="PROSITE-ProRule" id="PRU01360"/>
    </source>
</evidence>
<dbReference type="GO" id="GO:0015344">
    <property type="term" value="F:siderophore uptake transmembrane transporter activity"/>
    <property type="evidence" value="ECO:0007669"/>
    <property type="project" value="TreeGrafter"/>
</dbReference>
<keyword evidence="7 10" id="KW-0472">Membrane</keyword>
<keyword evidence="9 10" id="KW-0998">Cell outer membrane</keyword>
<evidence type="ECO:0000259" key="13">
    <source>
        <dbReference type="Pfam" id="PF00593"/>
    </source>
</evidence>
<evidence type="ECO:0000256" key="2">
    <source>
        <dbReference type="ARBA" id="ARBA00022448"/>
    </source>
</evidence>
<keyword evidence="16" id="KW-1185">Reference proteome</keyword>
<keyword evidence="6 11" id="KW-0798">TonB box</keyword>
<dbReference type="PANTHER" id="PTHR30069:SF29">
    <property type="entry name" value="HEMOGLOBIN AND HEMOGLOBIN-HAPTOGLOBIN-BINDING PROTEIN 1-RELATED"/>
    <property type="match status" value="1"/>
</dbReference>
<evidence type="ECO:0008006" key="17">
    <source>
        <dbReference type="Google" id="ProtNLM"/>
    </source>
</evidence>
<evidence type="ECO:0000256" key="7">
    <source>
        <dbReference type="ARBA" id="ARBA00023136"/>
    </source>
</evidence>
<keyword evidence="8" id="KW-0675">Receptor</keyword>
<feature type="chain" id="PRO_5043515806" description="TonB-dependent receptor" evidence="12">
    <location>
        <begin position="22"/>
        <end position="745"/>
    </location>
</feature>
<keyword evidence="4 10" id="KW-0812">Transmembrane</keyword>
<dbReference type="InterPro" id="IPR039426">
    <property type="entry name" value="TonB-dep_rcpt-like"/>
</dbReference>
<evidence type="ECO:0000313" key="16">
    <source>
        <dbReference type="Proteomes" id="UP001348817"/>
    </source>
</evidence>
<sequence length="745" mass="82673">MSCLKYALSFLSVLAFGFASAQKIHFRDQKTGESIPGVAVGFRTEKGMGQCIISGPDGNANWLGDHGHIKLETSHISYEPIFFRFSGNDTTVYLTPKSLQLDEVVVTGQFSPQSSRNSVYRVKTIGAERIEKSGSQSLEQLLRTQLNIRFAQDGATGQASLQFMGMSGQYVKVLVDGVPMAGRSGTDNAIDLNQINLDEIERVEIIEGPMAVNFGVDALAGVVNLITKTSSANKVEAGVNISEESAGDQYGKDQGLHRQNAYASYRISDKISARASFGHYKFGGFSANEDNRTKEWLPKEQWYGSGTLNYSDKQWDAHYRFDFMDQTIDNPGEWGPEKAEDRKYDTKRLSHQLQAAYRFGHDFSTHWSAAYTDYERKTLTYNVDKATGKKTLSLNDKPQDDTYDAVNVIAQFFYKKGIAKIQGGYAYSHEKAGGTKLSAPEAISDHAFFATAELSFGKLAVKPGLRYAINSIYDAPVTPQLHLKYALNDEISLRAEYGRGFRAPSVRELYYTFVDSNHNIYGNPDLKAETSDHFGLATDFRKKLGDFTLRTDLSAFYNDVHDKIGLKYEDNASGPPISTFKNFDSYRTYGFTLSQRTLYKNTELAVAYGLTSVSLLSESEFTETGEITASLTQNFPKIGLSASFFLKRTGRTPYIGSEKVTGTDGEESTVEVVKYFDPFEWLDFTISKNFFKGNLTTTAGVKNLLDVTTTNQGESSGGAHGSNAGRNVGYGRSYFVTLGYRFSKK</sequence>
<dbReference type="InterPro" id="IPR037066">
    <property type="entry name" value="Plug_dom_sf"/>
</dbReference>
<dbReference type="KEGG" id="fax:FUAX_08690"/>
<evidence type="ECO:0000313" key="15">
    <source>
        <dbReference type="EMBL" id="BDD08437.1"/>
    </source>
</evidence>
<feature type="domain" description="TonB-dependent receptor plug" evidence="14">
    <location>
        <begin position="116"/>
        <end position="222"/>
    </location>
</feature>
<dbReference type="Proteomes" id="UP001348817">
    <property type="component" value="Chromosome"/>
</dbReference>
<dbReference type="PROSITE" id="PS52016">
    <property type="entry name" value="TONB_DEPENDENT_REC_3"/>
    <property type="match status" value="1"/>
</dbReference>
<keyword evidence="2 10" id="KW-0813">Transport</keyword>
<evidence type="ECO:0000256" key="8">
    <source>
        <dbReference type="ARBA" id="ARBA00023170"/>
    </source>
</evidence>
<evidence type="ECO:0000256" key="9">
    <source>
        <dbReference type="ARBA" id="ARBA00023237"/>
    </source>
</evidence>
<evidence type="ECO:0000259" key="14">
    <source>
        <dbReference type="Pfam" id="PF07715"/>
    </source>
</evidence>
<evidence type="ECO:0000256" key="5">
    <source>
        <dbReference type="ARBA" id="ARBA00022729"/>
    </source>
</evidence>
<dbReference type="InterPro" id="IPR012910">
    <property type="entry name" value="Plug_dom"/>
</dbReference>
<dbReference type="EMBL" id="AP025314">
    <property type="protein sequence ID" value="BDD08437.1"/>
    <property type="molecule type" value="Genomic_DNA"/>
</dbReference>
<proteinExistence type="inferred from homology"/>
<dbReference type="RefSeq" id="WP_338393699.1">
    <property type="nucleotide sequence ID" value="NZ_AP025314.1"/>
</dbReference>
<evidence type="ECO:0000256" key="3">
    <source>
        <dbReference type="ARBA" id="ARBA00022452"/>
    </source>
</evidence>
<accession>A0AAU9CSR8</accession>
<dbReference type="CDD" id="cd01347">
    <property type="entry name" value="ligand_gated_channel"/>
    <property type="match status" value="1"/>
</dbReference>
<comment type="subcellular location">
    <subcellularLocation>
        <location evidence="1 10">Cell outer membrane</location>
        <topology evidence="1 10">Multi-pass membrane protein</topology>
    </subcellularLocation>
</comment>
<dbReference type="Pfam" id="PF00593">
    <property type="entry name" value="TonB_dep_Rec_b-barrel"/>
    <property type="match status" value="1"/>
</dbReference>
<dbReference type="GO" id="GO:0009279">
    <property type="term" value="C:cell outer membrane"/>
    <property type="evidence" value="ECO:0007669"/>
    <property type="project" value="UniProtKB-SubCell"/>
</dbReference>
<dbReference type="InterPro" id="IPR036942">
    <property type="entry name" value="Beta-barrel_TonB_sf"/>
</dbReference>
<dbReference type="Pfam" id="PF07715">
    <property type="entry name" value="Plug"/>
    <property type="match status" value="1"/>
</dbReference>
<evidence type="ECO:0000256" key="4">
    <source>
        <dbReference type="ARBA" id="ARBA00022692"/>
    </source>
</evidence>
<keyword evidence="3 10" id="KW-1134">Transmembrane beta strand</keyword>
<organism evidence="15 16">
    <name type="scientific">Fulvitalea axinellae</name>
    <dbReference type="NCBI Taxonomy" id="1182444"/>
    <lineage>
        <taxon>Bacteria</taxon>
        <taxon>Pseudomonadati</taxon>
        <taxon>Bacteroidota</taxon>
        <taxon>Cytophagia</taxon>
        <taxon>Cytophagales</taxon>
        <taxon>Persicobacteraceae</taxon>
        <taxon>Fulvitalea</taxon>
    </lineage>
</organism>
<dbReference type="PANTHER" id="PTHR30069">
    <property type="entry name" value="TONB-DEPENDENT OUTER MEMBRANE RECEPTOR"/>
    <property type="match status" value="1"/>
</dbReference>
<feature type="signal peptide" evidence="12">
    <location>
        <begin position="1"/>
        <end position="21"/>
    </location>
</feature>
<dbReference type="Gene3D" id="2.170.130.10">
    <property type="entry name" value="TonB-dependent receptor, plug domain"/>
    <property type="match status" value="1"/>
</dbReference>
<gene>
    <name evidence="15" type="ORF">FUAX_08690</name>
</gene>
<dbReference type="AlphaFoldDB" id="A0AAU9CSR8"/>
<dbReference type="InterPro" id="IPR000531">
    <property type="entry name" value="Beta-barrel_TonB"/>
</dbReference>
<protein>
    <recommendedName>
        <fullName evidence="17">TonB-dependent receptor</fullName>
    </recommendedName>
</protein>
<comment type="similarity">
    <text evidence="10 11">Belongs to the TonB-dependent receptor family.</text>
</comment>
<evidence type="ECO:0000256" key="12">
    <source>
        <dbReference type="SAM" id="SignalP"/>
    </source>
</evidence>
<reference evidence="15 16" key="1">
    <citation type="submission" date="2021-12" db="EMBL/GenBank/DDBJ databases">
        <title>Genome sequencing of bacteria with rrn-lacking chromosome and rrn-plasmid.</title>
        <authorList>
            <person name="Anda M."/>
            <person name="Iwasaki W."/>
        </authorList>
    </citation>
    <scope>NUCLEOTIDE SEQUENCE [LARGE SCALE GENOMIC DNA]</scope>
    <source>
        <strain evidence="15 16">DSM 100852</strain>
    </source>
</reference>
<evidence type="ECO:0000256" key="1">
    <source>
        <dbReference type="ARBA" id="ARBA00004571"/>
    </source>
</evidence>
<name>A0AAU9CSR8_9BACT</name>
<evidence type="ECO:0000256" key="11">
    <source>
        <dbReference type="RuleBase" id="RU003357"/>
    </source>
</evidence>